<dbReference type="EMBL" id="JACHMH010000001">
    <property type="protein sequence ID" value="MBB4677745.1"/>
    <property type="molecule type" value="Genomic_DNA"/>
</dbReference>
<accession>A0A7W7CB05</accession>
<evidence type="ECO:0000313" key="3">
    <source>
        <dbReference type="Proteomes" id="UP000533598"/>
    </source>
</evidence>
<evidence type="ECO:0000313" key="2">
    <source>
        <dbReference type="EMBL" id="MBB4677745.1"/>
    </source>
</evidence>
<dbReference type="PRINTS" id="PR01217">
    <property type="entry name" value="PRICHEXTENSN"/>
</dbReference>
<dbReference type="RefSeq" id="WP_185003657.1">
    <property type="nucleotide sequence ID" value="NZ_JACHMH010000001.1"/>
</dbReference>
<feature type="compositionally biased region" description="Pro residues" evidence="1">
    <location>
        <begin position="39"/>
        <end position="48"/>
    </location>
</feature>
<dbReference type="AlphaFoldDB" id="A0A7W7CB05"/>
<keyword evidence="3" id="KW-1185">Reference proteome</keyword>
<gene>
    <name evidence="2" type="ORF">HNR67_003863</name>
</gene>
<feature type="region of interest" description="Disordered" evidence="1">
    <location>
        <begin position="102"/>
        <end position="131"/>
    </location>
</feature>
<protein>
    <submittedName>
        <fullName evidence="2">Uncharacterized protein</fullName>
    </submittedName>
</protein>
<reference evidence="2 3" key="1">
    <citation type="submission" date="2020-08" db="EMBL/GenBank/DDBJ databases">
        <title>Sequencing the genomes of 1000 actinobacteria strains.</title>
        <authorList>
            <person name="Klenk H.-P."/>
        </authorList>
    </citation>
    <scope>NUCLEOTIDE SEQUENCE [LARGE SCALE GENOMIC DNA]</scope>
    <source>
        <strain evidence="2 3">DSM 44230</strain>
    </source>
</reference>
<feature type="compositionally biased region" description="Low complexity" evidence="1">
    <location>
        <begin position="64"/>
        <end position="85"/>
    </location>
</feature>
<feature type="region of interest" description="Disordered" evidence="1">
    <location>
        <begin position="1"/>
        <end position="85"/>
    </location>
</feature>
<dbReference type="Proteomes" id="UP000533598">
    <property type="component" value="Unassembled WGS sequence"/>
</dbReference>
<evidence type="ECO:0000256" key="1">
    <source>
        <dbReference type="SAM" id="MobiDB-lite"/>
    </source>
</evidence>
<feature type="compositionally biased region" description="Pro residues" evidence="1">
    <location>
        <begin position="13"/>
        <end position="30"/>
    </location>
</feature>
<name>A0A7W7CB05_9PSEU</name>
<comment type="caution">
    <text evidence="2">The sequence shown here is derived from an EMBL/GenBank/DDBJ whole genome shotgun (WGS) entry which is preliminary data.</text>
</comment>
<sequence>MTRETPNPDTPGLIPPNPTTFPPMPHPSPTATPTTAPKPTAPPKPNPTPATTAPNPTATPAPTPTATQKPTATPATNLKPATPPTTTLKATAALLTALTTTACTTTPPTPPSPPTTATATTPPPAPNPQARPDLCTNLDALTAVAGPTFTLATAALLDGETPQERTRITQAVDNIAHFSIALLNKTPKEIDNNLRQLAYAASAAKTALTNNIPTPQAISPLETREITTARNAITAYRGPC</sequence>
<organism evidence="2 3">
    <name type="scientific">Crossiella cryophila</name>
    <dbReference type="NCBI Taxonomy" id="43355"/>
    <lineage>
        <taxon>Bacteria</taxon>
        <taxon>Bacillati</taxon>
        <taxon>Actinomycetota</taxon>
        <taxon>Actinomycetes</taxon>
        <taxon>Pseudonocardiales</taxon>
        <taxon>Pseudonocardiaceae</taxon>
        <taxon>Crossiella</taxon>
    </lineage>
</organism>
<proteinExistence type="predicted"/>